<gene>
    <name evidence="3" type="ORF">SLS62_000627</name>
</gene>
<comment type="caution">
    <text evidence="3">The sequence shown here is derived from an EMBL/GenBank/DDBJ whole genome shotgun (WGS) entry which is preliminary data.</text>
</comment>
<name>A0AAN9V395_9PEZI</name>
<evidence type="ECO:0000256" key="1">
    <source>
        <dbReference type="SAM" id="Coils"/>
    </source>
</evidence>
<evidence type="ECO:0000313" key="4">
    <source>
        <dbReference type="Proteomes" id="UP001320420"/>
    </source>
</evidence>
<protein>
    <submittedName>
        <fullName evidence="3">Uncharacterized protein</fullName>
    </submittedName>
</protein>
<accession>A0AAN9V395</accession>
<dbReference type="AlphaFoldDB" id="A0AAN9V395"/>
<feature type="region of interest" description="Disordered" evidence="2">
    <location>
        <begin position="156"/>
        <end position="230"/>
    </location>
</feature>
<sequence>MVSKDDLYLVPTASLRAHLARLEMLQGGTRTELVDRLWQAMNVYENDYNSDEEDLEDTEREALIAECRARGLRIVGASGDMRARLRRDHNRRKRHAVARTPTPHRITKRTTLASQIRERVKRFLRMSPVPSPETATRPSPSQRYKCSCRCAGCECNGSSSSQDGTSIEGSSTTTNSPFTWSPQIPSGEPMDLDDLTGNSKRTCSLGKRSDTVTEDPTAANSQRTCDRGTASDVVMVNEMTTHREHAPSSTLEEASPCPGFYTPATSPSPPPSPRATGNCKGTGTAVNEPGPCSLKRRRSEADPDEEEEHSQPRRLKVCDRGSAGDDTPSVSLPNVPQEENITCFGISSAPPPMCDAATSMTDSPSLLPDIEA</sequence>
<proteinExistence type="predicted"/>
<dbReference type="EMBL" id="JAKJXP020000002">
    <property type="protein sequence ID" value="KAK7757612.1"/>
    <property type="molecule type" value="Genomic_DNA"/>
</dbReference>
<dbReference type="Proteomes" id="UP001320420">
    <property type="component" value="Unassembled WGS sequence"/>
</dbReference>
<keyword evidence="1" id="KW-0175">Coiled coil</keyword>
<feature type="region of interest" description="Disordered" evidence="2">
    <location>
        <begin position="242"/>
        <end position="336"/>
    </location>
</feature>
<feature type="coiled-coil region" evidence="1">
    <location>
        <begin position="41"/>
        <end position="68"/>
    </location>
</feature>
<reference evidence="3 4" key="1">
    <citation type="submission" date="2024-02" db="EMBL/GenBank/DDBJ databases">
        <title>De novo assembly and annotation of 12 fungi associated with fruit tree decline syndrome in Ontario, Canada.</title>
        <authorList>
            <person name="Sulman M."/>
            <person name="Ellouze W."/>
            <person name="Ilyukhin E."/>
        </authorList>
    </citation>
    <scope>NUCLEOTIDE SEQUENCE [LARGE SCALE GENOMIC DNA]</scope>
    <source>
        <strain evidence="3 4">M11/M66-122</strain>
    </source>
</reference>
<evidence type="ECO:0000256" key="2">
    <source>
        <dbReference type="SAM" id="MobiDB-lite"/>
    </source>
</evidence>
<feature type="compositionally biased region" description="Polar residues" evidence="2">
    <location>
        <begin position="156"/>
        <end position="184"/>
    </location>
</feature>
<organism evidence="3 4">
    <name type="scientific">Diatrype stigma</name>
    <dbReference type="NCBI Taxonomy" id="117547"/>
    <lineage>
        <taxon>Eukaryota</taxon>
        <taxon>Fungi</taxon>
        <taxon>Dikarya</taxon>
        <taxon>Ascomycota</taxon>
        <taxon>Pezizomycotina</taxon>
        <taxon>Sordariomycetes</taxon>
        <taxon>Xylariomycetidae</taxon>
        <taxon>Xylariales</taxon>
        <taxon>Diatrypaceae</taxon>
        <taxon>Diatrype</taxon>
    </lineage>
</organism>
<keyword evidence="4" id="KW-1185">Reference proteome</keyword>
<evidence type="ECO:0000313" key="3">
    <source>
        <dbReference type="EMBL" id="KAK7757612.1"/>
    </source>
</evidence>